<feature type="transmembrane region" description="Helical" evidence="2">
    <location>
        <begin position="36"/>
        <end position="57"/>
    </location>
</feature>
<dbReference type="RefSeq" id="WP_128566088.1">
    <property type="nucleotide sequence ID" value="NZ_BPQH01000001.1"/>
</dbReference>
<keyword evidence="4" id="KW-1185">Reference proteome</keyword>
<evidence type="ECO:0000313" key="3">
    <source>
        <dbReference type="EMBL" id="GJD47487.1"/>
    </source>
</evidence>
<proteinExistence type="predicted"/>
<dbReference type="InterPro" id="IPR037185">
    <property type="entry name" value="EmrE-like"/>
</dbReference>
<dbReference type="SUPFAM" id="SSF103481">
    <property type="entry name" value="Multidrug resistance efflux transporter EmrE"/>
    <property type="match status" value="1"/>
</dbReference>
<evidence type="ECO:0000256" key="2">
    <source>
        <dbReference type="SAM" id="Phobius"/>
    </source>
</evidence>
<dbReference type="Gene3D" id="1.10.3730.20">
    <property type="match status" value="1"/>
</dbReference>
<dbReference type="EMBL" id="BPQH01000001">
    <property type="protein sequence ID" value="GJD47487.1"/>
    <property type="molecule type" value="Genomic_DNA"/>
</dbReference>
<evidence type="ECO:0008006" key="5">
    <source>
        <dbReference type="Google" id="ProtNLM"/>
    </source>
</evidence>
<feature type="compositionally biased region" description="Basic and acidic residues" evidence="1">
    <location>
        <begin position="9"/>
        <end position="21"/>
    </location>
</feature>
<name>A0ABQ4QQD5_9HYPH</name>
<reference evidence="3" key="1">
    <citation type="journal article" date="2021" name="Front. Microbiol.">
        <title>Comprehensive Comparative Genomics and Phenotyping of Methylobacterium Species.</title>
        <authorList>
            <person name="Alessa O."/>
            <person name="Ogura Y."/>
            <person name="Fujitani Y."/>
            <person name="Takami H."/>
            <person name="Hayashi T."/>
            <person name="Sahin N."/>
            <person name="Tani A."/>
        </authorList>
    </citation>
    <scope>NUCLEOTIDE SEQUENCE</scope>
    <source>
        <strain evidence="3">KCTC 52305</strain>
    </source>
</reference>
<feature type="region of interest" description="Disordered" evidence="1">
    <location>
        <begin position="1"/>
        <end position="21"/>
    </location>
</feature>
<protein>
    <recommendedName>
        <fullName evidence="5">EamA domain-containing protein</fullName>
    </recommendedName>
</protein>
<evidence type="ECO:0000256" key="1">
    <source>
        <dbReference type="SAM" id="MobiDB-lite"/>
    </source>
</evidence>
<gene>
    <name evidence="3" type="ORF">OPKNFCMD_0195</name>
</gene>
<sequence>MLSLPAAGRDQHGGTRDRHVSGEATLGGAVLFGEPVTPMMIAGIAVVALGVAILAAAQGQH</sequence>
<keyword evidence="2" id="KW-0472">Membrane</keyword>
<keyword evidence="2" id="KW-1133">Transmembrane helix</keyword>
<keyword evidence="2" id="KW-0812">Transmembrane</keyword>
<organism evidence="3 4">
    <name type="scientific">Methylobacterium crusticola</name>
    <dbReference type="NCBI Taxonomy" id="1697972"/>
    <lineage>
        <taxon>Bacteria</taxon>
        <taxon>Pseudomonadati</taxon>
        <taxon>Pseudomonadota</taxon>
        <taxon>Alphaproteobacteria</taxon>
        <taxon>Hyphomicrobiales</taxon>
        <taxon>Methylobacteriaceae</taxon>
        <taxon>Methylobacterium</taxon>
    </lineage>
</organism>
<accession>A0ABQ4QQD5</accession>
<dbReference type="Proteomes" id="UP001055167">
    <property type="component" value="Unassembled WGS sequence"/>
</dbReference>
<reference evidence="3" key="2">
    <citation type="submission" date="2021-08" db="EMBL/GenBank/DDBJ databases">
        <authorList>
            <person name="Tani A."/>
            <person name="Ola A."/>
            <person name="Ogura Y."/>
            <person name="Katsura K."/>
            <person name="Hayashi T."/>
        </authorList>
    </citation>
    <scope>NUCLEOTIDE SEQUENCE</scope>
    <source>
        <strain evidence="3">KCTC 52305</strain>
    </source>
</reference>
<evidence type="ECO:0000313" key="4">
    <source>
        <dbReference type="Proteomes" id="UP001055167"/>
    </source>
</evidence>
<comment type="caution">
    <text evidence="3">The sequence shown here is derived from an EMBL/GenBank/DDBJ whole genome shotgun (WGS) entry which is preliminary data.</text>
</comment>